<evidence type="ECO:0000256" key="1">
    <source>
        <dbReference type="SAM" id="Phobius"/>
    </source>
</evidence>
<protein>
    <submittedName>
        <fullName evidence="2">Uncharacterized protein</fullName>
    </submittedName>
</protein>
<feature type="transmembrane region" description="Helical" evidence="1">
    <location>
        <begin position="151"/>
        <end position="170"/>
    </location>
</feature>
<dbReference type="RefSeq" id="XP_003239612.1">
    <property type="nucleotide sequence ID" value="XM_003239564.1"/>
</dbReference>
<gene>
    <name evidence="2" type="ORF">CPARA_1gp056</name>
</gene>
<keyword evidence="2" id="KW-0542">Nucleomorph</keyword>
<keyword evidence="1" id="KW-0472">Membrane</keyword>
<dbReference type="AlphaFoldDB" id="F2HHB8"/>
<dbReference type="Proteomes" id="UP000243423">
    <property type="component" value="Nucleomorph 1"/>
</dbReference>
<sequence length="216" mass="26380">MIIFKIVYHFLSNKNVFQILSNCKNLYNFLVKTTTYLFFEKKKYDKNFHIYEIQLTRCFLPYCIFNFLFFFKLYSSICINNDKILCGYKTYTKSLQFYAEKKNSKKYFFLFNFFSIKTAFFSIDDIVGNLIKINCFYFADISDVFFKCLKVILNRIWFTGLGIISHMIYYEKKTKRKNYFSQKNSFKLYFTLISFFPKFVINKKITKEFLRKFNPK</sequence>
<feature type="transmembrane region" description="Helical" evidence="1">
    <location>
        <begin position="107"/>
        <end position="131"/>
    </location>
</feature>
<reference evidence="2 3" key="1">
    <citation type="journal article" date="2011" name="Genome Biol. Evol.">
        <title>Complete nucleomorph genome sequence of the nonphotosynthetic alga Cryptomonas paramecium reveals a core nucleomorph gene set.</title>
        <authorList>
            <person name="Tanifuji G."/>
            <person name="Onodera N.T."/>
            <person name="Wheeler T.J."/>
            <person name="Dlutek M."/>
            <person name="Donaher N."/>
            <person name="Archibald J.M."/>
        </authorList>
    </citation>
    <scope>NUCLEOTIDE SEQUENCE [LARGE SCALE GENOMIC DNA]</scope>
    <source>
        <strain evidence="2 3">CCAP977/2A</strain>
    </source>
</reference>
<dbReference type="GeneID" id="10447046"/>
<organism evidence="2 3">
    <name type="scientific">Cryptomonas paramaecium</name>
    <dbReference type="NCBI Taxonomy" id="2898"/>
    <lineage>
        <taxon>Eukaryota</taxon>
        <taxon>Cryptophyceae</taxon>
        <taxon>Cryptomonadales</taxon>
        <taxon>Cryptomonadaceae</taxon>
        <taxon>Cryptomonas</taxon>
    </lineage>
</organism>
<proteinExistence type="predicted"/>
<evidence type="ECO:0000313" key="2">
    <source>
        <dbReference type="EMBL" id="AEA38714.1"/>
    </source>
</evidence>
<keyword evidence="1" id="KW-0812">Transmembrane</keyword>
<keyword evidence="1" id="KW-1133">Transmembrane helix</keyword>
<accession>F2HHB8</accession>
<dbReference type="EMBL" id="CP002172">
    <property type="protein sequence ID" value="AEA38714.1"/>
    <property type="molecule type" value="Genomic_DNA"/>
</dbReference>
<geneLocation type="nucleomorph" evidence="2"/>
<name>F2HHB8_9CRYP</name>
<evidence type="ECO:0000313" key="3">
    <source>
        <dbReference type="Proteomes" id="UP000243423"/>
    </source>
</evidence>